<reference evidence="1 2" key="1">
    <citation type="journal article" date="2015" name="Genome Announc.">
        <title>Genome Sequences of Mycobacteriophages AlanGrant, Baee, Corofin, OrangeOswald, and Vincenzo, New Members of Cluster B.</title>
        <authorList>
            <person name="Pope W.H."/>
            <person name="Carbonara M.E."/>
            <person name="Cioffi H.M."/>
            <person name="Cruz T."/>
            <person name="Dang B.Q."/>
            <person name="Doyle A.N."/>
            <person name="Fan O.H."/>
            <person name="Gallagher M."/>
            <person name="Gentile G.M."/>
            <person name="German B.A."/>
            <person name="Farrell M.E."/>
            <person name="Gerwig M."/>
            <person name="Hunter K.L."/>
            <person name="Lefever V.E."/>
            <person name="Marfisi N.A."/>
            <person name="McDonnell J.E."/>
            <person name="Monga J.K."/>
            <person name="Quiroz K.G."/>
            <person name="Pong A.C."/>
            <person name="Rimple P.A."/>
            <person name="Situ M."/>
            <person name="Sohnen P.C."/>
            <person name="Stockinger A.N."/>
            <person name="Thompson P.K."/>
            <person name="Torchio N.M."/>
            <person name="Toner C.L."/>
            <person name="Ulbrich M.C."/>
            <person name="Vohra N.I."/>
            <person name="Zakir A."/>
            <person name="Adkins N.L."/>
            <person name="Brown B.R."/>
            <person name="Churilla B.M."/>
            <person name="Kramer Z.J."/>
            <person name="Lapin J.S."/>
            <person name="Montgomery M.T."/>
            <person name="Prout A.K."/>
            <person name="Grubb S.R."/>
            <person name="Warner M.H."/>
            <person name="Bowman C.A."/>
            <person name="Russell D.A."/>
            <person name="Hatfull G.F."/>
        </authorList>
    </citation>
    <scope>NUCLEOTIDE SEQUENCE [LARGE SCALE GENOMIC DNA]</scope>
</reference>
<accession>A0A0F6WE98</accession>
<dbReference type="Proteomes" id="UP000204054">
    <property type="component" value="Segment"/>
</dbReference>
<dbReference type="OrthoDB" id="8233at10239"/>
<proteinExistence type="predicted"/>
<protein>
    <submittedName>
        <fullName evidence="1">Head-to-tail adaptor</fullName>
    </submittedName>
</protein>
<name>A0A0F6WE98_9CAUD</name>
<organism evidence="1 2">
    <name type="scientific">Mycobacterium phage Baee</name>
    <dbReference type="NCBI Taxonomy" id="1647306"/>
    <lineage>
        <taxon>Viruses</taxon>
        <taxon>Duplodnaviria</taxon>
        <taxon>Heunggongvirae</taxon>
        <taxon>Uroviricota</taxon>
        <taxon>Caudoviricetes</taxon>
        <taxon>Bclasvirinae</taxon>
        <taxon>Acadianvirus</taxon>
        <taxon>Acadianvirus baee</taxon>
    </lineage>
</organism>
<dbReference type="RefSeq" id="YP_009193476.1">
    <property type="nucleotide sequence ID" value="NC_028742.1"/>
</dbReference>
<evidence type="ECO:0000313" key="2">
    <source>
        <dbReference type="Proteomes" id="UP000204054"/>
    </source>
</evidence>
<dbReference type="GeneID" id="26586379"/>
<gene>
    <name evidence="1" type="primary">21</name>
    <name evidence="1" type="ORF">SEA_BAEE_21</name>
</gene>
<keyword evidence="2" id="KW-1185">Reference proteome</keyword>
<evidence type="ECO:0000313" key="1">
    <source>
        <dbReference type="EMBL" id="AKF14590.1"/>
    </source>
</evidence>
<sequence>MTFEWPVERSLLPALPELTDPPSAEYVQALAERNAAEALAIQVLWALSGRQFGLRTVTARPCRSPLPHEQYGYGGVIVTSYVLSWEGNYWRSFPCGCSGPCRETGPNMVHLPGPVAEVSLVEINGVALDVAQWKLEGNVLYRVTAPWPTQDLNRPLGSNGTWGVTYKLGLPVPGGVAELTAILAKEFLTAIAGGGNCRLPRTVTTASRQGVTYRVYDPAVIYANGKTGLAEVDMWLAAINPHHLLAAPTVR</sequence>
<dbReference type="EMBL" id="KR080199">
    <property type="protein sequence ID" value="AKF14590.1"/>
    <property type="molecule type" value="Genomic_DNA"/>
</dbReference>
<dbReference type="KEGG" id="vg:26586379"/>